<sequence>MMLMIQRRRLFTNISCEKKRLQDKGLLLPCSKNIPPQFLAKIQGSLHCLCSQTSALEEYRHLYAMSVKHRSAREVPDLYRPEDIDAILKHKAVIIIAKASAKYRLKDVCLHSQARFYVSRGYLILWNSVFVANKDFPPDLFKELNKR</sequence>
<protein>
    <submittedName>
        <fullName evidence="1">Uncharacterized protein</fullName>
    </submittedName>
</protein>
<dbReference type="AlphaFoldDB" id="A0A9J6GH86"/>
<evidence type="ECO:0000313" key="1">
    <source>
        <dbReference type="EMBL" id="KAH9374714.1"/>
    </source>
</evidence>
<keyword evidence="2" id="KW-1185">Reference proteome</keyword>
<comment type="caution">
    <text evidence="1">The sequence shown here is derived from an EMBL/GenBank/DDBJ whole genome shotgun (WGS) entry which is preliminary data.</text>
</comment>
<dbReference type="Proteomes" id="UP000821853">
    <property type="component" value="Chromosome 5"/>
</dbReference>
<organism evidence="1 2">
    <name type="scientific">Haemaphysalis longicornis</name>
    <name type="common">Bush tick</name>
    <dbReference type="NCBI Taxonomy" id="44386"/>
    <lineage>
        <taxon>Eukaryota</taxon>
        <taxon>Metazoa</taxon>
        <taxon>Ecdysozoa</taxon>
        <taxon>Arthropoda</taxon>
        <taxon>Chelicerata</taxon>
        <taxon>Arachnida</taxon>
        <taxon>Acari</taxon>
        <taxon>Parasitiformes</taxon>
        <taxon>Ixodida</taxon>
        <taxon>Ixodoidea</taxon>
        <taxon>Ixodidae</taxon>
        <taxon>Haemaphysalinae</taxon>
        <taxon>Haemaphysalis</taxon>
    </lineage>
</organism>
<evidence type="ECO:0000313" key="2">
    <source>
        <dbReference type="Proteomes" id="UP000821853"/>
    </source>
</evidence>
<accession>A0A9J6GH86</accession>
<gene>
    <name evidence="1" type="ORF">HPB48_016882</name>
</gene>
<dbReference type="OrthoDB" id="6487134at2759"/>
<proteinExistence type="predicted"/>
<dbReference type="VEuPathDB" id="VectorBase:HLOH_057702"/>
<dbReference type="EMBL" id="JABSTR010000007">
    <property type="protein sequence ID" value="KAH9374714.1"/>
    <property type="molecule type" value="Genomic_DNA"/>
</dbReference>
<reference evidence="1 2" key="1">
    <citation type="journal article" date="2020" name="Cell">
        <title>Large-Scale Comparative Analyses of Tick Genomes Elucidate Their Genetic Diversity and Vector Capacities.</title>
        <authorList>
            <consortium name="Tick Genome and Microbiome Consortium (TIGMIC)"/>
            <person name="Jia N."/>
            <person name="Wang J."/>
            <person name="Shi W."/>
            <person name="Du L."/>
            <person name="Sun Y."/>
            <person name="Zhan W."/>
            <person name="Jiang J.F."/>
            <person name="Wang Q."/>
            <person name="Zhang B."/>
            <person name="Ji P."/>
            <person name="Bell-Sakyi L."/>
            <person name="Cui X.M."/>
            <person name="Yuan T.T."/>
            <person name="Jiang B.G."/>
            <person name="Yang W.F."/>
            <person name="Lam T.T."/>
            <person name="Chang Q.C."/>
            <person name="Ding S.J."/>
            <person name="Wang X.J."/>
            <person name="Zhu J.G."/>
            <person name="Ruan X.D."/>
            <person name="Zhao L."/>
            <person name="Wei J.T."/>
            <person name="Ye R.Z."/>
            <person name="Que T.C."/>
            <person name="Du C.H."/>
            <person name="Zhou Y.H."/>
            <person name="Cheng J.X."/>
            <person name="Dai P.F."/>
            <person name="Guo W.B."/>
            <person name="Han X.H."/>
            <person name="Huang E.J."/>
            <person name="Li L.F."/>
            <person name="Wei W."/>
            <person name="Gao Y.C."/>
            <person name="Liu J.Z."/>
            <person name="Shao H.Z."/>
            <person name="Wang X."/>
            <person name="Wang C.C."/>
            <person name="Yang T.C."/>
            <person name="Huo Q.B."/>
            <person name="Li W."/>
            <person name="Chen H.Y."/>
            <person name="Chen S.E."/>
            <person name="Zhou L.G."/>
            <person name="Ni X.B."/>
            <person name="Tian J.H."/>
            <person name="Sheng Y."/>
            <person name="Liu T."/>
            <person name="Pan Y.S."/>
            <person name="Xia L.Y."/>
            <person name="Li J."/>
            <person name="Zhao F."/>
            <person name="Cao W.C."/>
        </authorList>
    </citation>
    <scope>NUCLEOTIDE SEQUENCE [LARGE SCALE GENOMIC DNA]</scope>
    <source>
        <strain evidence="1">HaeL-2018</strain>
    </source>
</reference>
<name>A0A9J6GH86_HAELO</name>